<sequence length="209" mass="22253">MNTLAPTRRTLVKGAAWSLPVLAAASAVPALAVSCHPVESQWYLKSRIVYTDPDYSNVNFDNEATYESTPPGEASIQHFITGNGTNMRVNWRIALGFPQGLEDGAVVTIPLDPSWTDPSKPDHYSLALFKQFGALRPDNYTNELPAATVDTVGNSFVITFHGRVEAGSAGGFRFNATPVGGAAAVQRGDTFTCEATVTFTPVTCDAPGA</sequence>
<dbReference type="RefSeq" id="WP_198490705.1">
    <property type="nucleotide sequence ID" value="NZ_CP066078.1"/>
</dbReference>
<gene>
    <name evidence="2" type="ORF">I6H58_02560</name>
</gene>
<dbReference type="Proteomes" id="UP000595221">
    <property type="component" value="Chromosome"/>
</dbReference>
<dbReference type="InterPro" id="IPR006311">
    <property type="entry name" value="TAT_signal"/>
</dbReference>
<proteinExistence type="predicted"/>
<keyword evidence="1" id="KW-0732">Signal</keyword>
<feature type="signal peptide" evidence="1">
    <location>
        <begin position="1"/>
        <end position="32"/>
    </location>
</feature>
<dbReference type="EMBL" id="CP066078">
    <property type="protein sequence ID" value="QQC59870.1"/>
    <property type="molecule type" value="Genomic_DNA"/>
</dbReference>
<evidence type="ECO:0008006" key="4">
    <source>
        <dbReference type="Google" id="ProtNLM"/>
    </source>
</evidence>
<evidence type="ECO:0000256" key="1">
    <source>
        <dbReference type="SAM" id="SignalP"/>
    </source>
</evidence>
<name>A0A7T4T521_9MICC</name>
<dbReference type="AlphaFoldDB" id="A0A7T4T521"/>
<protein>
    <recommendedName>
        <fullName evidence="4">Tat pathway signal sequence domain protein</fullName>
    </recommendedName>
</protein>
<feature type="chain" id="PRO_5032831333" description="Tat pathway signal sequence domain protein" evidence="1">
    <location>
        <begin position="33"/>
        <end position="209"/>
    </location>
</feature>
<evidence type="ECO:0000313" key="3">
    <source>
        <dbReference type="Proteomes" id="UP000595221"/>
    </source>
</evidence>
<dbReference type="PROSITE" id="PS51318">
    <property type="entry name" value="TAT"/>
    <property type="match status" value="1"/>
</dbReference>
<accession>A0A7T4T521</accession>
<organism evidence="2 3">
    <name type="scientific">Rothia kristinae</name>
    <dbReference type="NCBI Taxonomy" id="37923"/>
    <lineage>
        <taxon>Bacteria</taxon>
        <taxon>Bacillati</taxon>
        <taxon>Actinomycetota</taxon>
        <taxon>Actinomycetes</taxon>
        <taxon>Micrococcales</taxon>
        <taxon>Micrococcaceae</taxon>
        <taxon>Rothia</taxon>
    </lineage>
</organism>
<reference evidence="2 3" key="1">
    <citation type="submission" date="2020-12" db="EMBL/GenBank/DDBJ databases">
        <title>FDA dAtabase for Regulatory Grade micrObial Sequences (FDA-ARGOS): Supporting development and validation of Infectious Disease Dx tests.</title>
        <authorList>
            <person name="Sproer C."/>
            <person name="Gronow S."/>
            <person name="Severitt S."/>
            <person name="Schroder I."/>
            <person name="Tallon L."/>
            <person name="Sadzewicz L."/>
            <person name="Zhao X."/>
            <person name="Boylan J."/>
            <person name="Ott S."/>
            <person name="Bowen H."/>
            <person name="Vavikolanu K."/>
            <person name="Mehta A."/>
            <person name="Aluvathingal J."/>
            <person name="Nadendla S."/>
            <person name="Lowell S."/>
            <person name="Myers T."/>
            <person name="Yan Y."/>
            <person name="Sichtig H."/>
        </authorList>
    </citation>
    <scope>NUCLEOTIDE SEQUENCE [LARGE SCALE GENOMIC DNA]</scope>
    <source>
        <strain evidence="2 3">FDAARGOS_1001</strain>
    </source>
</reference>
<evidence type="ECO:0000313" key="2">
    <source>
        <dbReference type="EMBL" id="QQC59870.1"/>
    </source>
</evidence>